<dbReference type="RefSeq" id="WP_188610716.1">
    <property type="nucleotide sequence ID" value="NZ_BMGG01000006.1"/>
</dbReference>
<dbReference type="Proteomes" id="UP000637002">
    <property type="component" value="Unassembled WGS sequence"/>
</dbReference>
<evidence type="ECO:0000313" key="2">
    <source>
        <dbReference type="Proteomes" id="UP000637002"/>
    </source>
</evidence>
<organism evidence="1 2">
    <name type="scientific">Chelatococcus reniformis</name>
    <dbReference type="NCBI Taxonomy" id="1494448"/>
    <lineage>
        <taxon>Bacteria</taxon>
        <taxon>Pseudomonadati</taxon>
        <taxon>Pseudomonadota</taxon>
        <taxon>Alphaproteobacteria</taxon>
        <taxon>Hyphomicrobiales</taxon>
        <taxon>Chelatococcaceae</taxon>
        <taxon>Chelatococcus</taxon>
    </lineage>
</organism>
<sequence>MAQISQPAGAGERRWRRRALLTLPLLLPLAAAALGANHLYWLWHGSHIVAREVAAGETAVFGGSEWTLTGLVARPEAKPAAVPPGFTLLVADLSVKVGSAHNALKVGDTTFEQLWGACQVGVVDGQGRRWSAAKLGYTPALYPARQRDIATCGSHSLSKQPPEAVLTVREAFLVPRDVAPSVRPTLSLDGEQPYYLVFQRR</sequence>
<accession>A0A916ULR4</accession>
<dbReference type="AlphaFoldDB" id="A0A916ULR4"/>
<gene>
    <name evidence="1" type="ORF">GCM10010994_37750</name>
</gene>
<dbReference type="EMBL" id="BMGG01000006">
    <property type="protein sequence ID" value="GGC75774.1"/>
    <property type="molecule type" value="Genomic_DNA"/>
</dbReference>
<evidence type="ECO:0000313" key="1">
    <source>
        <dbReference type="EMBL" id="GGC75774.1"/>
    </source>
</evidence>
<reference evidence="1" key="2">
    <citation type="submission" date="2020-09" db="EMBL/GenBank/DDBJ databases">
        <authorList>
            <person name="Sun Q."/>
            <person name="Zhou Y."/>
        </authorList>
    </citation>
    <scope>NUCLEOTIDE SEQUENCE</scope>
    <source>
        <strain evidence="1">CGMCC 1.12919</strain>
    </source>
</reference>
<reference evidence="1" key="1">
    <citation type="journal article" date="2014" name="Int. J. Syst. Evol. Microbiol.">
        <title>Complete genome sequence of Corynebacterium casei LMG S-19264T (=DSM 44701T), isolated from a smear-ripened cheese.</title>
        <authorList>
            <consortium name="US DOE Joint Genome Institute (JGI-PGF)"/>
            <person name="Walter F."/>
            <person name="Albersmeier A."/>
            <person name="Kalinowski J."/>
            <person name="Ruckert C."/>
        </authorList>
    </citation>
    <scope>NUCLEOTIDE SEQUENCE</scope>
    <source>
        <strain evidence="1">CGMCC 1.12919</strain>
    </source>
</reference>
<name>A0A916ULR4_9HYPH</name>
<protein>
    <submittedName>
        <fullName evidence="1">Uncharacterized protein</fullName>
    </submittedName>
</protein>
<keyword evidence="2" id="KW-1185">Reference proteome</keyword>
<proteinExistence type="predicted"/>
<comment type="caution">
    <text evidence="1">The sequence shown here is derived from an EMBL/GenBank/DDBJ whole genome shotgun (WGS) entry which is preliminary data.</text>
</comment>